<evidence type="ECO:0000313" key="3">
    <source>
        <dbReference type="Proteomes" id="UP001211065"/>
    </source>
</evidence>
<comment type="caution">
    <text evidence="2">The sequence shown here is derived from an EMBL/GenBank/DDBJ whole genome shotgun (WGS) entry which is preliminary data.</text>
</comment>
<keyword evidence="1" id="KW-0812">Transmembrane</keyword>
<protein>
    <submittedName>
        <fullName evidence="2">Uncharacterized protein</fullName>
    </submittedName>
</protein>
<dbReference type="AlphaFoldDB" id="A0AAD5TU55"/>
<feature type="transmembrane region" description="Helical" evidence="1">
    <location>
        <begin position="71"/>
        <end position="90"/>
    </location>
</feature>
<evidence type="ECO:0000313" key="2">
    <source>
        <dbReference type="EMBL" id="KAJ3203006.1"/>
    </source>
</evidence>
<accession>A0AAD5TU55</accession>
<feature type="non-terminal residue" evidence="2">
    <location>
        <position position="91"/>
    </location>
</feature>
<keyword evidence="1" id="KW-0472">Membrane</keyword>
<dbReference type="EMBL" id="JADGJW010001490">
    <property type="protein sequence ID" value="KAJ3203006.1"/>
    <property type="molecule type" value="Genomic_DNA"/>
</dbReference>
<proteinExistence type="predicted"/>
<sequence length="91" mass="10225">MTTLVVSLTQINLIPIWLGGTIIARDIGLIIGTAYYRYTTLPDPKTLKRYFDFSLVTAEIQPPLISKLNTLFQLSLMFSTIFIPAIFTGLE</sequence>
<name>A0AAD5TU55_9FUNG</name>
<feature type="transmembrane region" description="Helical" evidence="1">
    <location>
        <begin position="12"/>
        <end position="36"/>
    </location>
</feature>
<evidence type="ECO:0000256" key="1">
    <source>
        <dbReference type="SAM" id="Phobius"/>
    </source>
</evidence>
<keyword evidence="1" id="KW-1133">Transmembrane helix</keyword>
<gene>
    <name evidence="2" type="ORF">HK099_001647</name>
</gene>
<keyword evidence="3" id="KW-1185">Reference proteome</keyword>
<reference evidence="2" key="1">
    <citation type="submission" date="2020-05" db="EMBL/GenBank/DDBJ databases">
        <title>Phylogenomic resolution of chytrid fungi.</title>
        <authorList>
            <person name="Stajich J.E."/>
            <person name="Amses K."/>
            <person name="Simmons R."/>
            <person name="Seto K."/>
            <person name="Myers J."/>
            <person name="Bonds A."/>
            <person name="Quandt C.A."/>
            <person name="Barry K."/>
            <person name="Liu P."/>
            <person name="Grigoriev I."/>
            <person name="Longcore J.E."/>
            <person name="James T.Y."/>
        </authorList>
    </citation>
    <scope>NUCLEOTIDE SEQUENCE</scope>
    <source>
        <strain evidence="2">JEL0476</strain>
    </source>
</reference>
<dbReference type="Proteomes" id="UP001211065">
    <property type="component" value="Unassembled WGS sequence"/>
</dbReference>
<organism evidence="2 3">
    <name type="scientific">Clydaea vesicula</name>
    <dbReference type="NCBI Taxonomy" id="447962"/>
    <lineage>
        <taxon>Eukaryota</taxon>
        <taxon>Fungi</taxon>
        <taxon>Fungi incertae sedis</taxon>
        <taxon>Chytridiomycota</taxon>
        <taxon>Chytridiomycota incertae sedis</taxon>
        <taxon>Chytridiomycetes</taxon>
        <taxon>Lobulomycetales</taxon>
        <taxon>Lobulomycetaceae</taxon>
        <taxon>Clydaea</taxon>
    </lineage>
</organism>